<sequence length="47" mass="5590">MLKIGLKHLQTAKFAYDKIKPLSTDIFSYIHKIVVTFIEWRSISFFN</sequence>
<organism evidence="1 2">
    <name type="scientific">Mycoplasmoides fastidiosum</name>
    <dbReference type="NCBI Taxonomy" id="92758"/>
    <lineage>
        <taxon>Bacteria</taxon>
        <taxon>Bacillati</taxon>
        <taxon>Mycoplasmatota</taxon>
        <taxon>Mycoplasmoidales</taxon>
        <taxon>Mycoplasmoidaceae</taxon>
        <taxon>Mycoplasmoides</taxon>
    </lineage>
</organism>
<accession>A0ABU0M080</accession>
<protein>
    <submittedName>
        <fullName evidence="1">Uncharacterized protein</fullName>
    </submittedName>
</protein>
<dbReference type="EMBL" id="JAUSWO010000001">
    <property type="protein sequence ID" value="MDQ0514357.1"/>
    <property type="molecule type" value="Genomic_DNA"/>
</dbReference>
<reference evidence="1" key="1">
    <citation type="submission" date="2023-07" db="EMBL/GenBank/DDBJ databases">
        <title>Genomic Encyclopedia of Type Strains, Phase IV (KMG-IV): sequencing the most valuable type-strain genomes for metagenomic binning, comparative biology and taxonomic classification.</title>
        <authorList>
            <person name="Goeker M."/>
        </authorList>
    </citation>
    <scope>NUCLEOTIDE SEQUENCE [LARGE SCALE GENOMIC DNA]</scope>
    <source>
        <strain evidence="1">DSM 21204</strain>
    </source>
</reference>
<evidence type="ECO:0000313" key="2">
    <source>
        <dbReference type="Proteomes" id="UP001240643"/>
    </source>
</evidence>
<comment type="caution">
    <text evidence="1">The sequence shown here is derived from an EMBL/GenBank/DDBJ whole genome shotgun (WGS) entry which is preliminary data.</text>
</comment>
<name>A0ABU0M080_9BACT</name>
<evidence type="ECO:0000313" key="1">
    <source>
        <dbReference type="EMBL" id="MDQ0514357.1"/>
    </source>
</evidence>
<proteinExistence type="predicted"/>
<dbReference type="Proteomes" id="UP001240643">
    <property type="component" value="Unassembled WGS sequence"/>
</dbReference>
<keyword evidence="2" id="KW-1185">Reference proteome</keyword>
<gene>
    <name evidence="1" type="ORF">J2Z62_000795</name>
</gene>